<gene>
    <name evidence="1" type="ORF">H2198_010259</name>
</gene>
<proteinExistence type="predicted"/>
<comment type="caution">
    <text evidence="1">The sequence shown here is derived from an EMBL/GenBank/DDBJ whole genome shotgun (WGS) entry which is preliminary data.</text>
</comment>
<reference evidence="1" key="1">
    <citation type="submission" date="2022-10" db="EMBL/GenBank/DDBJ databases">
        <title>Culturing micro-colonial fungi from biological soil crusts in the Mojave desert and describing Neophaeococcomyces mojavensis, and introducing the new genera and species Taxawa tesnikishii.</title>
        <authorList>
            <person name="Kurbessoian T."/>
            <person name="Stajich J.E."/>
        </authorList>
    </citation>
    <scope>NUCLEOTIDE SEQUENCE</scope>
    <source>
        <strain evidence="1">JES_112</strain>
    </source>
</reference>
<protein>
    <submittedName>
        <fullName evidence="1">Uncharacterized protein</fullName>
    </submittedName>
</protein>
<sequence length="242" mass="26317">MPVTRQNTKLAGQAASSTPMPVRATINAATIAVPAAIKQPPADLPIHAFPDAAAFEEFLEEHHLTSPGIHLKLAKKASGIPSITQAEAVEVALCFGWIDSQANAFDDKYYLARCTPRRNKSLWSRKNVNTVARLLEEERMRPAGVAAVDAAKADGRWERAYAGPKDVVVPDDFKAVLEGNEAAKAFFEALNKSERYAVLWRIETASPTARAGRIKALVEGLAVEHVPGEKGKVGKRDDKNIR</sequence>
<dbReference type="EMBL" id="JAPDRQ010000342">
    <property type="protein sequence ID" value="KAJ9650432.1"/>
    <property type="molecule type" value="Genomic_DNA"/>
</dbReference>
<evidence type="ECO:0000313" key="1">
    <source>
        <dbReference type="EMBL" id="KAJ9650432.1"/>
    </source>
</evidence>
<dbReference type="Proteomes" id="UP001172386">
    <property type="component" value="Unassembled WGS sequence"/>
</dbReference>
<name>A0ACC2ZSN2_9EURO</name>
<accession>A0ACC2ZSN2</accession>
<evidence type="ECO:0000313" key="2">
    <source>
        <dbReference type="Proteomes" id="UP001172386"/>
    </source>
</evidence>
<keyword evidence="2" id="KW-1185">Reference proteome</keyword>
<organism evidence="1 2">
    <name type="scientific">Neophaeococcomyces mojaviensis</name>
    <dbReference type="NCBI Taxonomy" id="3383035"/>
    <lineage>
        <taxon>Eukaryota</taxon>
        <taxon>Fungi</taxon>
        <taxon>Dikarya</taxon>
        <taxon>Ascomycota</taxon>
        <taxon>Pezizomycotina</taxon>
        <taxon>Eurotiomycetes</taxon>
        <taxon>Chaetothyriomycetidae</taxon>
        <taxon>Chaetothyriales</taxon>
        <taxon>Chaetothyriales incertae sedis</taxon>
        <taxon>Neophaeococcomyces</taxon>
    </lineage>
</organism>